<dbReference type="EC" id="2.8.1.2" evidence="4"/>
<dbReference type="PANTHER" id="PTHR11364">
    <property type="entry name" value="THIOSULFATE SULFERTANSFERASE"/>
    <property type="match status" value="1"/>
</dbReference>
<dbReference type="SUPFAM" id="SSF52821">
    <property type="entry name" value="Rhodanese/Cell cycle control phosphatase"/>
    <property type="match status" value="2"/>
</dbReference>
<dbReference type="GO" id="GO:0004792">
    <property type="term" value="F:thiosulfate-cyanide sulfurtransferase activity"/>
    <property type="evidence" value="ECO:0007669"/>
    <property type="project" value="UniProtKB-EC"/>
</dbReference>
<dbReference type="EMBL" id="JAGGKX010000002">
    <property type="protein sequence ID" value="MBP1968498.1"/>
    <property type="molecule type" value="Genomic_DNA"/>
</dbReference>
<keyword evidence="2" id="KW-0677">Repeat</keyword>
<evidence type="ECO:0000256" key="2">
    <source>
        <dbReference type="ARBA" id="ARBA00022737"/>
    </source>
</evidence>
<evidence type="ECO:0000256" key="1">
    <source>
        <dbReference type="ARBA" id="ARBA00022679"/>
    </source>
</evidence>
<dbReference type="RefSeq" id="WP_319961885.1">
    <property type="nucleotide sequence ID" value="NZ_CP110224.1"/>
</dbReference>
<dbReference type="InterPro" id="IPR001763">
    <property type="entry name" value="Rhodanese-like_dom"/>
</dbReference>
<dbReference type="CDD" id="cd01448">
    <property type="entry name" value="TST_Repeat_1"/>
    <property type="match status" value="1"/>
</dbReference>
<gene>
    <name evidence="4" type="ORF">J2Z83_000590</name>
</gene>
<dbReference type="InterPro" id="IPR045078">
    <property type="entry name" value="TST/MPST-like"/>
</dbReference>
<evidence type="ECO:0000313" key="4">
    <source>
        <dbReference type="EMBL" id="MBP1968498.1"/>
    </source>
</evidence>
<organism evidence="4 5">
    <name type="scientific">Virgibacillus natechei</name>
    <dbReference type="NCBI Taxonomy" id="1216297"/>
    <lineage>
        <taxon>Bacteria</taxon>
        <taxon>Bacillati</taxon>
        <taxon>Bacillota</taxon>
        <taxon>Bacilli</taxon>
        <taxon>Bacillales</taxon>
        <taxon>Bacillaceae</taxon>
        <taxon>Virgibacillus</taxon>
    </lineage>
</organism>
<proteinExistence type="predicted"/>
<dbReference type="PANTHER" id="PTHR11364:SF27">
    <property type="entry name" value="SULFURTRANSFERASE"/>
    <property type="match status" value="1"/>
</dbReference>
<accession>A0ABS4ICC2</accession>
<dbReference type="SMART" id="SM00450">
    <property type="entry name" value="RHOD"/>
    <property type="match status" value="2"/>
</dbReference>
<protein>
    <submittedName>
        <fullName evidence="4">Thiosulfate/3-mercaptopyruvate sulfurtransferase</fullName>
        <ecNumber evidence="4">2.8.1.1</ecNumber>
        <ecNumber evidence="4">2.8.1.2</ecNumber>
    </submittedName>
</protein>
<keyword evidence="5" id="KW-1185">Reference proteome</keyword>
<dbReference type="InterPro" id="IPR036873">
    <property type="entry name" value="Rhodanese-like_dom_sf"/>
</dbReference>
<dbReference type="Gene3D" id="3.40.250.10">
    <property type="entry name" value="Rhodanese-like domain"/>
    <property type="match status" value="2"/>
</dbReference>
<dbReference type="GO" id="GO:0016784">
    <property type="term" value="F:3-mercaptopyruvate sulfurtransferase activity"/>
    <property type="evidence" value="ECO:0007669"/>
    <property type="project" value="UniProtKB-EC"/>
</dbReference>
<feature type="domain" description="Rhodanese" evidence="3">
    <location>
        <begin position="27"/>
        <end position="146"/>
    </location>
</feature>
<evidence type="ECO:0000313" key="5">
    <source>
        <dbReference type="Proteomes" id="UP001519345"/>
    </source>
</evidence>
<evidence type="ECO:0000259" key="3">
    <source>
        <dbReference type="PROSITE" id="PS50206"/>
    </source>
</evidence>
<name>A0ABS4ICC2_9BACI</name>
<dbReference type="PROSITE" id="PS50206">
    <property type="entry name" value="RHODANESE_3"/>
    <property type="match status" value="2"/>
</dbReference>
<dbReference type="Pfam" id="PF00581">
    <property type="entry name" value="Rhodanese"/>
    <property type="match status" value="2"/>
</dbReference>
<dbReference type="CDD" id="cd01449">
    <property type="entry name" value="TST_Repeat_2"/>
    <property type="match status" value="1"/>
</dbReference>
<dbReference type="Proteomes" id="UP001519345">
    <property type="component" value="Unassembled WGS sequence"/>
</dbReference>
<reference evidence="4 5" key="1">
    <citation type="submission" date="2021-03" db="EMBL/GenBank/DDBJ databases">
        <title>Genomic Encyclopedia of Type Strains, Phase IV (KMG-IV): sequencing the most valuable type-strain genomes for metagenomic binning, comparative biology and taxonomic classification.</title>
        <authorList>
            <person name="Goeker M."/>
        </authorList>
    </citation>
    <scope>NUCLEOTIDE SEQUENCE [LARGE SCALE GENOMIC DNA]</scope>
    <source>
        <strain evidence="4 5">DSM 25609</strain>
    </source>
</reference>
<keyword evidence="1 4" id="KW-0808">Transferase</keyword>
<feature type="domain" description="Rhodanese" evidence="3">
    <location>
        <begin position="176"/>
        <end position="286"/>
    </location>
</feature>
<dbReference type="EC" id="2.8.1.1" evidence="4"/>
<comment type="caution">
    <text evidence="4">The sequence shown here is derived from an EMBL/GenBank/DDBJ whole genome shotgun (WGS) entry which is preliminary data.</text>
</comment>
<sequence length="290" mass="32937">MSKLLEGKDKMSYVINVNRLKNRLENNQGNTVIVDVRFQLDDPDAGRKMYLESHLPGAVYMDLNKDLSERAEKHGGKHPLPDMDMFAAKVGKIGIDHDTSVVIYDQENDMFAARLWWLLHYLGHKKVYVLEGGYEGWIMDGNEVTDEIPALESKAFEPDISGGQIADIEEVKEKLEDRSATLIDSRAKERYLGKVEPLYIKAGHIPGAKNYFWKDVFTAKGSWKKEKELQEHFTSLPKDDEIIVSCGSGISACPNVLALKMAGYRNVKLYPGSFSDWISYEENVVETREE</sequence>